<dbReference type="GO" id="GO:0005874">
    <property type="term" value="C:microtubule"/>
    <property type="evidence" value="ECO:0007669"/>
    <property type="project" value="UniProtKB-KW"/>
</dbReference>
<feature type="compositionally biased region" description="Basic and acidic residues" evidence="5">
    <location>
        <begin position="550"/>
        <end position="559"/>
    </location>
</feature>
<feature type="compositionally biased region" description="Low complexity" evidence="5">
    <location>
        <begin position="452"/>
        <end position="466"/>
    </location>
</feature>
<protein>
    <recommendedName>
        <fullName evidence="4">Kinesin-like protein</fullName>
    </recommendedName>
</protein>
<feature type="region of interest" description="Disordered" evidence="5">
    <location>
        <begin position="429"/>
        <end position="466"/>
    </location>
</feature>
<proteinExistence type="inferred from homology"/>
<dbReference type="SUPFAM" id="SSF52540">
    <property type="entry name" value="P-loop containing nucleoside triphosphate hydrolases"/>
    <property type="match status" value="1"/>
</dbReference>
<dbReference type="GO" id="GO:0008017">
    <property type="term" value="F:microtubule binding"/>
    <property type="evidence" value="ECO:0007669"/>
    <property type="project" value="InterPro"/>
</dbReference>
<keyword evidence="4" id="KW-0493">Microtubule</keyword>
<keyword evidence="8" id="KW-1185">Reference proteome</keyword>
<dbReference type="Proteomes" id="UP001212152">
    <property type="component" value="Unassembled WGS sequence"/>
</dbReference>
<dbReference type="PROSITE" id="PS00411">
    <property type="entry name" value="KINESIN_MOTOR_1"/>
    <property type="match status" value="1"/>
</dbReference>
<dbReference type="InterPro" id="IPR027417">
    <property type="entry name" value="P-loop_NTPase"/>
</dbReference>
<dbReference type="GO" id="GO:0051231">
    <property type="term" value="P:spindle elongation"/>
    <property type="evidence" value="ECO:0007669"/>
    <property type="project" value="TreeGrafter"/>
</dbReference>
<feature type="binding site" evidence="3">
    <location>
        <begin position="135"/>
        <end position="142"/>
    </location>
    <ligand>
        <name>ATP</name>
        <dbReference type="ChEBI" id="CHEBI:30616"/>
    </ligand>
</feature>
<dbReference type="InterPro" id="IPR027640">
    <property type="entry name" value="Kinesin-like_fam"/>
</dbReference>
<comment type="caution">
    <text evidence="7">The sequence shown here is derived from an EMBL/GenBank/DDBJ whole genome shotgun (WGS) entry which is preliminary data.</text>
</comment>
<dbReference type="Pfam" id="PF00225">
    <property type="entry name" value="Kinesin"/>
    <property type="match status" value="1"/>
</dbReference>
<evidence type="ECO:0000259" key="6">
    <source>
        <dbReference type="PROSITE" id="PS50067"/>
    </source>
</evidence>
<dbReference type="PROSITE" id="PS50067">
    <property type="entry name" value="KINESIN_MOTOR_2"/>
    <property type="match status" value="1"/>
</dbReference>
<gene>
    <name evidence="7" type="primary">KIF12</name>
    <name evidence="7" type="ORF">HDU87_001307</name>
</gene>
<evidence type="ECO:0000313" key="8">
    <source>
        <dbReference type="Proteomes" id="UP001212152"/>
    </source>
</evidence>
<dbReference type="GO" id="GO:0003777">
    <property type="term" value="F:microtubule motor activity"/>
    <property type="evidence" value="ECO:0007669"/>
    <property type="project" value="InterPro"/>
</dbReference>
<dbReference type="InterPro" id="IPR019821">
    <property type="entry name" value="Kinesin_motor_CS"/>
</dbReference>
<dbReference type="GO" id="GO:0005524">
    <property type="term" value="F:ATP binding"/>
    <property type="evidence" value="ECO:0007669"/>
    <property type="project" value="UniProtKB-UniRule"/>
</dbReference>
<evidence type="ECO:0000256" key="1">
    <source>
        <dbReference type="ARBA" id="ARBA00022741"/>
    </source>
</evidence>
<evidence type="ECO:0000256" key="5">
    <source>
        <dbReference type="SAM" id="MobiDB-lite"/>
    </source>
</evidence>
<sequence length="653" mass="69473">MQQQFPSPPGAGAYYYPPQPQSFPAPYDAIQFATPLPTGPLLPQPPATGGSTSSFDGRSVRSVNSGTSSASAAAGTESIRVVVRIHTPAADARLMTFDRVFDPTASQRDVFDDCGAAALVDRALDGYATTLFAFGQTGSGKSYTVTGAKNEELSDSHAGLVLRSLRYMFERVAARPKVEYAIRASYLEIYNEHVQDLMSLTNTVSLPVRFQAGRGFFVENLLVLDCKGIEECVAVLQEGLRNRTTRAHQLNEYSSRSHSILTIHIDSTIPSDPGTTTDPIKRHGKISFVDLAGSEKARDSGATAAVAGKGGEAFHEMRNINKSLLTLGTCISALSNPRLRGGHIPYRDSNLTRLLADSLGGAGLALMIACVSPAARHCPETLKTLRYAQRTKRIRNRPVVVADKRDEIVDGLAREIATLRRENLYLRSCLGQGTPPTPSRPASSLTSRGGFSLPAIPGASPAPSSAGSLAAAAASAASESSVSRGFGDGVTSSQRHRPAVKSSPLGTGLHSSHPAGPKHGYVPDSSGGRRQRRTGTIAGSGARSAPDFKSSLHPEKTEIPDYSQVPPLAYTLGPGYGADPGSYQPALYGQPYAQPYPQYYVPPSPYPQQQPLYHPHAALVDPGVVAETNTRIARDVQNLDDALNTMRAGRKVG</sequence>
<keyword evidence="3 4" id="KW-0505">Motor protein</keyword>
<dbReference type="PRINTS" id="PR00380">
    <property type="entry name" value="KINESINHEAVY"/>
</dbReference>
<feature type="region of interest" description="Disordered" evidence="5">
    <location>
        <begin position="478"/>
        <end position="565"/>
    </location>
</feature>
<evidence type="ECO:0000256" key="3">
    <source>
        <dbReference type="PROSITE-ProRule" id="PRU00283"/>
    </source>
</evidence>
<evidence type="ECO:0000256" key="4">
    <source>
        <dbReference type="RuleBase" id="RU000394"/>
    </source>
</evidence>
<dbReference type="GO" id="GO:0007052">
    <property type="term" value="P:mitotic spindle organization"/>
    <property type="evidence" value="ECO:0007669"/>
    <property type="project" value="TreeGrafter"/>
</dbReference>
<dbReference type="GO" id="GO:0005875">
    <property type="term" value="C:microtubule associated complex"/>
    <property type="evidence" value="ECO:0007669"/>
    <property type="project" value="TreeGrafter"/>
</dbReference>
<dbReference type="FunFam" id="3.40.850.10:FF:000080">
    <property type="entry name" value="Kinesin-like protein"/>
    <property type="match status" value="1"/>
</dbReference>
<keyword evidence="2 3" id="KW-0067">ATP-binding</keyword>
<dbReference type="InterPro" id="IPR036961">
    <property type="entry name" value="Kinesin_motor_dom_sf"/>
</dbReference>
<feature type="compositionally biased region" description="Pro residues" evidence="5">
    <location>
        <begin position="37"/>
        <end position="46"/>
    </location>
</feature>
<evidence type="ECO:0000313" key="7">
    <source>
        <dbReference type="EMBL" id="KAJ3181178.1"/>
    </source>
</evidence>
<reference evidence="7" key="1">
    <citation type="submission" date="2020-05" db="EMBL/GenBank/DDBJ databases">
        <title>Phylogenomic resolution of chytrid fungi.</title>
        <authorList>
            <person name="Stajich J.E."/>
            <person name="Amses K."/>
            <person name="Simmons R."/>
            <person name="Seto K."/>
            <person name="Myers J."/>
            <person name="Bonds A."/>
            <person name="Quandt C.A."/>
            <person name="Barry K."/>
            <person name="Liu P."/>
            <person name="Grigoriev I."/>
            <person name="Longcore J.E."/>
            <person name="James T.Y."/>
        </authorList>
    </citation>
    <scope>NUCLEOTIDE SEQUENCE</scope>
    <source>
        <strain evidence="7">JEL0379</strain>
    </source>
</reference>
<dbReference type="EMBL" id="JADGJQ010000013">
    <property type="protein sequence ID" value="KAJ3181178.1"/>
    <property type="molecule type" value="Genomic_DNA"/>
</dbReference>
<dbReference type="CDD" id="cd00106">
    <property type="entry name" value="KISc"/>
    <property type="match status" value="1"/>
</dbReference>
<dbReference type="Gene3D" id="3.40.850.10">
    <property type="entry name" value="Kinesin motor domain"/>
    <property type="match status" value="1"/>
</dbReference>
<organism evidence="7 8">
    <name type="scientific">Geranomyces variabilis</name>
    <dbReference type="NCBI Taxonomy" id="109894"/>
    <lineage>
        <taxon>Eukaryota</taxon>
        <taxon>Fungi</taxon>
        <taxon>Fungi incertae sedis</taxon>
        <taxon>Chytridiomycota</taxon>
        <taxon>Chytridiomycota incertae sedis</taxon>
        <taxon>Chytridiomycetes</taxon>
        <taxon>Spizellomycetales</taxon>
        <taxon>Powellomycetaceae</taxon>
        <taxon>Geranomyces</taxon>
    </lineage>
</organism>
<feature type="domain" description="Kinesin motor" evidence="6">
    <location>
        <begin position="31"/>
        <end position="394"/>
    </location>
</feature>
<evidence type="ECO:0000256" key="2">
    <source>
        <dbReference type="ARBA" id="ARBA00022840"/>
    </source>
</evidence>
<name>A0AAD5XTW8_9FUNG</name>
<accession>A0AAD5XTW8</accession>
<feature type="compositionally biased region" description="Polar residues" evidence="5">
    <location>
        <begin position="440"/>
        <end position="449"/>
    </location>
</feature>
<keyword evidence="1 3" id="KW-0547">Nucleotide-binding</keyword>
<dbReference type="InterPro" id="IPR001752">
    <property type="entry name" value="Kinesin_motor_dom"/>
</dbReference>
<dbReference type="AlphaFoldDB" id="A0AAD5XTW8"/>
<feature type="region of interest" description="Disordered" evidence="5">
    <location>
        <begin position="34"/>
        <end position="69"/>
    </location>
</feature>
<dbReference type="PANTHER" id="PTHR47969:SF33">
    <property type="entry name" value="KINESIN-LIKE PROTEIN"/>
    <property type="match status" value="1"/>
</dbReference>
<dbReference type="PANTHER" id="PTHR47969">
    <property type="entry name" value="CHROMOSOME-ASSOCIATED KINESIN KIF4A-RELATED"/>
    <property type="match status" value="1"/>
</dbReference>
<comment type="similarity">
    <text evidence="3 4">Belongs to the TRAFAC class myosin-kinesin ATPase superfamily. Kinesin family.</text>
</comment>
<feature type="compositionally biased region" description="Low complexity" evidence="5">
    <location>
        <begin position="60"/>
        <end position="69"/>
    </location>
</feature>
<dbReference type="SMART" id="SM00129">
    <property type="entry name" value="KISc"/>
    <property type="match status" value="1"/>
</dbReference>
<dbReference type="GO" id="GO:0007018">
    <property type="term" value="P:microtubule-based movement"/>
    <property type="evidence" value="ECO:0007669"/>
    <property type="project" value="InterPro"/>
</dbReference>